<dbReference type="InterPro" id="IPR000551">
    <property type="entry name" value="MerR-type_HTH_dom"/>
</dbReference>
<accession>A0ABS8TVW5</accession>
<dbReference type="Gene3D" id="1.10.1660.10">
    <property type="match status" value="1"/>
</dbReference>
<keyword evidence="1" id="KW-0238">DNA-binding</keyword>
<evidence type="ECO:0000313" key="4">
    <source>
        <dbReference type="Proteomes" id="UP001199919"/>
    </source>
</evidence>
<comment type="caution">
    <text evidence="3">The sequence shown here is derived from an EMBL/GenBank/DDBJ whole genome shotgun (WGS) entry which is preliminary data.</text>
</comment>
<dbReference type="PROSITE" id="PS50937">
    <property type="entry name" value="HTH_MERR_2"/>
    <property type="match status" value="1"/>
</dbReference>
<protein>
    <submittedName>
        <fullName evidence="3">MerR family transcriptional regulator</fullName>
    </submittedName>
</protein>
<evidence type="ECO:0000313" key="3">
    <source>
        <dbReference type="EMBL" id="MCD8739018.1"/>
    </source>
</evidence>
<keyword evidence="4" id="KW-1185">Reference proteome</keyword>
<evidence type="ECO:0000259" key="2">
    <source>
        <dbReference type="PROSITE" id="PS50937"/>
    </source>
</evidence>
<dbReference type="RefSeq" id="WP_232174894.1">
    <property type="nucleotide sequence ID" value="NZ_JAJPWV010000001.1"/>
</dbReference>
<reference evidence="3 4" key="1">
    <citation type="submission" date="2021-12" db="EMBL/GenBank/DDBJ databases">
        <title>Mucilaginibacter roseus genome.</title>
        <authorList>
            <person name="Ferreira J.R."/>
            <person name="Newman J.D."/>
        </authorList>
    </citation>
    <scope>NUCLEOTIDE SEQUENCE [LARGE SCALE GENOMIC DNA]</scope>
    <source>
        <strain evidence="3 4">LMG 28454</strain>
    </source>
</reference>
<evidence type="ECO:0000256" key="1">
    <source>
        <dbReference type="ARBA" id="ARBA00023125"/>
    </source>
</evidence>
<dbReference type="EMBL" id="JAJPWV010000001">
    <property type="protein sequence ID" value="MCD8739018.1"/>
    <property type="molecule type" value="Genomic_DNA"/>
</dbReference>
<proteinExistence type="predicted"/>
<dbReference type="Pfam" id="PF13411">
    <property type="entry name" value="MerR_1"/>
    <property type="match status" value="1"/>
</dbReference>
<dbReference type="InterPro" id="IPR009061">
    <property type="entry name" value="DNA-bd_dom_put_sf"/>
</dbReference>
<gene>
    <name evidence="3" type="ORF">LT679_00265</name>
</gene>
<dbReference type="InterPro" id="IPR047057">
    <property type="entry name" value="MerR_fam"/>
</dbReference>
<organism evidence="3 4">
    <name type="scientific">Mucilaginibacter roseus</name>
    <dbReference type="NCBI Taxonomy" id="1528868"/>
    <lineage>
        <taxon>Bacteria</taxon>
        <taxon>Pseudomonadati</taxon>
        <taxon>Bacteroidota</taxon>
        <taxon>Sphingobacteriia</taxon>
        <taxon>Sphingobacteriales</taxon>
        <taxon>Sphingobacteriaceae</taxon>
        <taxon>Mucilaginibacter</taxon>
    </lineage>
</organism>
<dbReference type="Proteomes" id="UP001199919">
    <property type="component" value="Unassembled WGS sequence"/>
</dbReference>
<name>A0ABS8TVW5_9SPHI</name>
<feature type="domain" description="HTH merR-type" evidence="2">
    <location>
        <begin position="1"/>
        <end position="72"/>
    </location>
</feature>
<dbReference type="SUPFAM" id="SSF46955">
    <property type="entry name" value="Putative DNA-binding domain"/>
    <property type="match status" value="1"/>
</dbReference>
<sequence>MLINQLAKRTGVTVHTLRYYENLALIQGKVNPELKSNNYKYYDEEVVERVTIIKDVQGLGFTLAEIKKMFHDYYSREVSIEERVNILSDKIKEVDDKIKHFHDMRSRLVSIRTNIENGLGCKPEA</sequence>
<dbReference type="PANTHER" id="PTHR30204">
    <property type="entry name" value="REDOX-CYCLING DRUG-SENSING TRANSCRIPTIONAL ACTIVATOR SOXR"/>
    <property type="match status" value="1"/>
</dbReference>
<dbReference type="SMART" id="SM00422">
    <property type="entry name" value="HTH_MERR"/>
    <property type="match status" value="1"/>
</dbReference>
<dbReference type="PANTHER" id="PTHR30204:SF97">
    <property type="entry name" value="MERR FAMILY REGULATORY PROTEIN"/>
    <property type="match status" value="1"/>
</dbReference>